<gene>
    <name evidence="1" type="ORF">ENO26_04740</name>
</gene>
<proteinExistence type="predicted"/>
<reference evidence="1" key="1">
    <citation type="journal article" date="2020" name="mSystems">
        <title>Genome- and Community-Level Interaction Insights into Carbon Utilization and Element Cycling Functions of Hydrothermarchaeota in Hydrothermal Sediment.</title>
        <authorList>
            <person name="Zhou Z."/>
            <person name="Liu Y."/>
            <person name="Xu W."/>
            <person name="Pan J."/>
            <person name="Luo Z.H."/>
            <person name="Li M."/>
        </authorList>
    </citation>
    <scope>NUCLEOTIDE SEQUENCE [LARGE SCALE GENOMIC DNA]</scope>
    <source>
        <strain evidence="1">SpSt-125</strain>
    </source>
</reference>
<dbReference type="Pfam" id="PF03692">
    <property type="entry name" value="CxxCxxCC"/>
    <property type="match status" value="1"/>
</dbReference>
<protein>
    <submittedName>
        <fullName evidence="1">YkgJ family cysteine cluster protein</fullName>
    </submittedName>
</protein>
<comment type="caution">
    <text evidence="1">The sequence shown here is derived from an EMBL/GenBank/DDBJ whole genome shotgun (WGS) entry which is preliminary data.</text>
</comment>
<name>A0A7J2U3U9_9CREN</name>
<sequence>MDKSFQEKLHLFAKYALKGDEEAMRFVINILLSLGLPQTNAVAYLFVYQSIMNTYIDLKEECRKCGGVCCRFGEPVELYNFDIEDLKALSIDLSRYIFKSGDRLYLPRPCPLQNGWACGVHSAKPYACLSYPFAVENLQKEIISSHINSKPPKPFIPHFCIAGQKVWSIIESAIREHESIYGKEPTPYDLLEHVRRKIATNT</sequence>
<dbReference type="AlphaFoldDB" id="A0A7J2U3U9"/>
<accession>A0A7J2U3U9</accession>
<organism evidence="1">
    <name type="scientific">Ignisphaera aggregans</name>
    <dbReference type="NCBI Taxonomy" id="334771"/>
    <lineage>
        <taxon>Archaea</taxon>
        <taxon>Thermoproteota</taxon>
        <taxon>Thermoprotei</taxon>
        <taxon>Desulfurococcales</taxon>
        <taxon>Desulfurococcaceae</taxon>
        <taxon>Ignisphaera</taxon>
    </lineage>
</organism>
<evidence type="ECO:0000313" key="1">
    <source>
        <dbReference type="EMBL" id="HEM66862.1"/>
    </source>
</evidence>
<dbReference type="InterPro" id="IPR005358">
    <property type="entry name" value="Puta_zinc/iron-chelating_dom"/>
</dbReference>
<dbReference type="EMBL" id="DSEU01000035">
    <property type="protein sequence ID" value="HEM66862.1"/>
    <property type="molecule type" value="Genomic_DNA"/>
</dbReference>